<evidence type="ECO:0000313" key="8">
    <source>
        <dbReference type="Proteomes" id="UP001501771"/>
    </source>
</evidence>
<protein>
    <submittedName>
        <fullName evidence="7">SsgA family sporulation/cell division regulator</fullName>
    </submittedName>
</protein>
<accession>A0ABN2ZMF4</accession>
<dbReference type="EMBL" id="BAAAQR010000004">
    <property type="protein sequence ID" value="GAA2144474.1"/>
    <property type="molecule type" value="Genomic_DNA"/>
</dbReference>
<evidence type="ECO:0000256" key="1">
    <source>
        <dbReference type="ARBA" id="ARBA00004431"/>
    </source>
</evidence>
<gene>
    <name evidence="7" type="ORF">GCM10009844_18100</name>
</gene>
<comment type="subcellular location">
    <subcellularLocation>
        <location evidence="1">Cell septum</location>
    </subcellularLocation>
</comment>
<sequence length="161" mass="17630">MSQDRLRGPVKIQDGARADVTHQPISRTLSQELTLQCVDARGRGVELVASFGYDPDDPYAVWITFPSAQGDVRWAMCRATLLRALTDPAGQGDLEMWPSIDHEGRAVVVLEFRSPGGQLIAQAHTHEVYRFLTRTLAAVPAGTESDHLDLDGLVADLLRPA</sequence>
<evidence type="ECO:0000256" key="5">
    <source>
        <dbReference type="ARBA" id="ARBA00023210"/>
    </source>
</evidence>
<proteinExistence type="inferred from homology"/>
<evidence type="ECO:0000256" key="3">
    <source>
        <dbReference type="ARBA" id="ARBA00022618"/>
    </source>
</evidence>
<dbReference type="Proteomes" id="UP001501771">
    <property type="component" value="Unassembled WGS sequence"/>
</dbReference>
<organism evidence="7 8">
    <name type="scientific">Nocardioides koreensis</name>
    <dbReference type="NCBI Taxonomy" id="433651"/>
    <lineage>
        <taxon>Bacteria</taxon>
        <taxon>Bacillati</taxon>
        <taxon>Actinomycetota</taxon>
        <taxon>Actinomycetes</taxon>
        <taxon>Propionibacteriales</taxon>
        <taxon>Nocardioidaceae</taxon>
        <taxon>Nocardioides</taxon>
    </lineage>
</organism>
<evidence type="ECO:0000256" key="6">
    <source>
        <dbReference type="ARBA" id="ARBA00023306"/>
    </source>
</evidence>
<keyword evidence="8" id="KW-1185">Reference proteome</keyword>
<keyword evidence="4" id="KW-0749">Sporulation</keyword>
<dbReference type="InterPro" id="IPR038658">
    <property type="entry name" value="SsgB_sf"/>
</dbReference>
<comment type="caution">
    <text evidence="7">The sequence shown here is derived from an EMBL/GenBank/DDBJ whole genome shotgun (WGS) entry which is preliminary data.</text>
</comment>
<comment type="similarity">
    <text evidence="2">Belongs to the SsgA family.</text>
</comment>
<dbReference type="InterPro" id="IPR006776">
    <property type="entry name" value="SsgB"/>
</dbReference>
<reference evidence="7 8" key="1">
    <citation type="journal article" date="2019" name="Int. J. Syst. Evol. Microbiol.">
        <title>The Global Catalogue of Microorganisms (GCM) 10K type strain sequencing project: providing services to taxonomists for standard genome sequencing and annotation.</title>
        <authorList>
            <consortium name="The Broad Institute Genomics Platform"/>
            <consortium name="The Broad Institute Genome Sequencing Center for Infectious Disease"/>
            <person name="Wu L."/>
            <person name="Ma J."/>
        </authorList>
    </citation>
    <scope>NUCLEOTIDE SEQUENCE [LARGE SCALE GENOMIC DNA]</scope>
    <source>
        <strain evidence="7 8">JCM 16022</strain>
    </source>
</reference>
<evidence type="ECO:0000256" key="4">
    <source>
        <dbReference type="ARBA" id="ARBA00022969"/>
    </source>
</evidence>
<dbReference type="Gene3D" id="2.30.31.20">
    <property type="entry name" value="Sporulation-specific cell division protein SsgB"/>
    <property type="match status" value="1"/>
</dbReference>
<keyword evidence="3" id="KW-0132">Cell division</keyword>
<keyword evidence="5" id="KW-0717">Septation</keyword>
<name>A0ABN2ZMF4_9ACTN</name>
<keyword evidence="6" id="KW-0131">Cell cycle</keyword>
<dbReference type="Pfam" id="PF04686">
    <property type="entry name" value="SsgA"/>
    <property type="match status" value="1"/>
</dbReference>
<evidence type="ECO:0000313" key="7">
    <source>
        <dbReference type="EMBL" id="GAA2144474.1"/>
    </source>
</evidence>
<evidence type="ECO:0000256" key="2">
    <source>
        <dbReference type="ARBA" id="ARBA00009323"/>
    </source>
</evidence>